<dbReference type="EMBL" id="AAGKQC010000042">
    <property type="protein sequence ID" value="EBP0987796.1"/>
    <property type="molecule type" value="Genomic_DNA"/>
</dbReference>
<keyword evidence="1" id="KW-0732">Signal</keyword>
<reference evidence="2" key="1">
    <citation type="submission" date="2018-07" db="EMBL/GenBank/DDBJ databases">
        <authorList>
            <consortium name="GenomeTrakr network: Whole genome sequencing for foodborne pathogen traceback"/>
        </authorList>
    </citation>
    <scope>NUCLEOTIDE SEQUENCE</scope>
    <source>
        <strain evidence="2">FNE0169</strain>
    </source>
</reference>
<feature type="chain" id="PRO_5026048648" evidence="1">
    <location>
        <begin position="21"/>
        <end position="116"/>
    </location>
</feature>
<gene>
    <name evidence="2" type="ORF">LB15_23970</name>
</gene>
<evidence type="ECO:0000256" key="1">
    <source>
        <dbReference type="SAM" id="SignalP"/>
    </source>
</evidence>
<organism evidence="2">
    <name type="scientific">Salmonella enterica</name>
    <name type="common">Salmonella choleraesuis</name>
    <dbReference type="NCBI Taxonomy" id="28901"/>
    <lineage>
        <taxon>Bacteria</taxon>
        <taxon>Pseudomonadati</taxon>
        <taxon>Pseudomonadota</taxon>
        <taxon>Gammaproteobacteria</taxon>
        <taxon>Enterobacterales</taxon>
        <taxon>Enterobacteriaceae</taxon>
        <taxon>Salmonella</taxon>
    </lineage>
</organism>
<feature type="signal peptide" evidence="1">
    <location>
        <begin position="1"/>
        <end position="20"/>
    </location>
</feature>
<proteinExistence type="predicted"/>
<evidence type="ECO:0000313" key="2">
    <source>
        <dbReference type="EMBL" id="EBP0987796.1"/>
    </source>
</evidence>
<name>A0A5U2LWQ6_SALER</name>
<comment type="caution">
    <text evidence="2">The sequence shown here is derived from an EMBL/GenBank/DDBJ whole genome shotgun (WGS) entry which is preliminary data.</text>
</comment>
<sequence length="116" mass="12027">MRTKAIIAAVLLATAGTAAAAPVATTYICNDGTFIHLNEQNGRLTASWRGADIPVTKIETGKLTASLNGEQGSSTLQLVVGYNTTPNPIAIITTVVNGSMNSQSCKPDTASKHIDL</sequence>
<accession>A0A5U2LWQ6</accession>
<dbReference type="AlphaFoldDB" id="A0A5U2LWQ6"/>
<protein>
    <submittedName>
        <fullName evidence="2">Uncharacterized protein</fullName>
    </submittedName>
</protein>